<reference evidence="11" key="1">
    <citation type="submission" date="2020-05" db="EMBL/GenBank/DDBJ databases">
        <authorList>
            <person name="Chiriac C."/>
            <person name="Salcher M."/>
            <person name="Ghai R."/>
            <person name="Kavagutti S V."/>
        </authorList>
    </citation>
    <scope>NUCLEOTIDE SEQUENCE</scope>
</reference>
<evidence type="ECO:0000256" key="3">
    <source>
        <dbReference type="ARBA" id="ARBA00011958"/>
    </source>
</evidence>
<dbReference type="InterPro" id="IPR036237">
    <property type="entry name" value="Xyl_isomerase-like_sf"/>
</dbReference>
<gene>
    <name evidence="11" type="ORF">UFOPK3554_00518</name>
</gene>
<dbReference type="HAMAP" id="MF_00455">
    <property type="entry name" value="Xylose_isom_A"/>
    <property type="match status" value="1"/>
</dbReference>
<dbReference type="AlphaFoldDB" id="A0A6J7XT08"/>
<dbReference type="Pfam" id="PF01261">
    <property type="entry name" value="AP_endonuc_2"/>
    <property type="match status" value="1"/>
</dbReference>
<dbReference type="GO" id="GO:0005737">
    <property type="term" value="C:cytoplasm"/>
    <property type="evidence" value="ECO:0007669"/>
    <property type="project" value="UniProtKB-SubCell"/>
</dbReference>
<evidence type="ECO:0000259" key="10">
    <source>
        <dbReference type="Pfam" id="PF01261"/>
    </source>
</evidence>
<keyword evidence="4" id="KW-0963">Cytoplasm</keyword>
<dbReference type="PANTHER" id="PTHR48408:SF1">
    <property type="entry name" value="XYLOSE ISOMERASE"/>
    <property type="match status" value="1"/>
</dbReference>
<dbReference type="PANTHER" id="PTHR48408">
    <property type="match status" value="1"/>
</dbReference>
<comment type="similarity">
    <text evidence="2">Belongs to the xylose isomerase family.</text>
</comment>
<dbReference type="EMBL" id="CAFBSG010000006">
    <property type="protein sequence ID" value="CAB5239871.1"/>
    <property type="molecule type" value="Genomic_DNA"/>
</dbReference>
<comment type="catalytic activity">
    <reaction evidence="9">
        <text>alpha-D-xylose = alpha-D-xylulofuranose</text>
        <dbReference type="Rhea" id="RHEA:22816"/>
        <dbReference type="ChEBI" id="CHEBI:28518"/>
        <dbReference type="ChEBI" id="CHEBI:188998"/>
        <dbReference type="EC" id="5.3.1.5"/>
    </reaction>
</comment>
<evidence type="ECO:0000256" key="5">
    <source>
        <dbReference type="ARBA" id="ARBA00022629"/>
    </source>
</evidence>
<comment type="subcellular location">
    <subcellularLocation>
        <location evidence="1">Cytoplasm</location>
    </subcellularLocation>
</comment>
<evidence type="ECO:0000256" key="6">
    <source>
        <dbReference type="ARBA" id="ARBA00022723"/>
    </source>
</evidence>
<dbReference type="Gene3D" id="3.20.20.150">
    <property type="entry name" value="Divalent-metal-dependent TIM barrel enzymes"/>
    <property type="match status" value="1"/>
</dbReference>
<protein>
    <recommendedName>
        <fullName evidence="3">xylose isomerase</fullName>
        <ecNumber evidence="3">5.3.1.5</ecNumber>
    </recommendedName>
</protein>
<dbReference type="SUPFAM" id="SSF51658">
    <property type="entry name" value="Xylose isomerase-like"/>
    <property type="match status" value="1"/>
</dbReference>
<keyword evidence="7" id="KW-0413">Isomerase</keyword>
<dbReference type="PROSITE" id="PS51415">
    <property type="entry name" value="XYLOSE_ISOMERASE"/>
    <property type="match status" value="1"/>
</dbReference>
<keyword evidence="6" id="KW-0479">Metal-binding</keyword>
<accession>A0A6J7XT08</accession>
<dbReference type="InterPro" id="IPR001998">
    <property type="entry name" value="Xylose_isomerase"/>
</dbReference>
<proteinExistence type="inferred from homology"/>
<keyword evidence="5" id="KW-0859">Xylose metabolism</keyword>
<dbReference type="GO" id="GO:0009045">
    <property type="term" value="F:xylose isomerase activity"/>
    <property type="evidence" value="ECO:0007669"/>
    <property type="project" value="UniProtKB-EC"/>
</dbReference>
<dbReference type="PRINTS" id="PR00688">
    <property type="entry name" value="XYLOSISMRASE"/>
</dbReference>
<keyword evidence="8" id="KW-0119">Carbohydrate metabolism</keyword>
<sequence length="385" mass="43089">MSVTPTPADKFTFGLWTVGWQAKDAFGDATREPLDSVRSVKELAALGAYGVTFHDDDLFPFASDDAARQGYIDRFKKALEETGMKVPMATTNLFTHPVFKDGAFTSNDRDIRRFALRKTMRNIDLAAELGAEIYVAWGGREGAESDAAKDGYVALDRFREAFNVLGQYVTDKGYNIKFALEPKPNEPRGDIFLPTVGHALAFINSLDRPEMYGVNPEVGHEQMAGLNFVHGIAQALWHKKLFHIDLNGQHGVKFDQDLVFGHGDLKSAFFLVELLERYNYSGPKHFDYKPARTEDDKGVWESARANMRTYLMLKERATAYRNDPRVIAAMKESNIPELAVPTLAAGETWKDLAKDSFDVDAAAVRGYGYEKLDQLALEHLMGEKA</sequence>
<name>A0A6J7XT08_9ZZZZ</name>
<evidence type="ECO:0000256" key="7">
    <source>
        <dbReference type="ARBA" id="ARBA00023235"/>
    </source>
</evidence>
<dbReference type="GO" id="GO:0042732">
    <property type="term" value="P:D-xylose metabolic process"/>
    <property type="evidence" value="ECO:0007669"/>
    <property type="project" value="UniProtKB-KW"/>
</dbReference>
<dbReference type="GO" id="GO:0046872">
    <property type="term" value="F:metal ion binding"/>
    <property type="evidence" value="ECO:0007669"/>
    <property type="project" value="UniProtKB-KW"/>
</dbReference>
<dbReference type="InterPro" id="IPR013453">
    <property type="entry name" value="XylA_actinobac"/>
</dbReference>
<evidence type="ECO:0000256" key="9">
    <source>
        <dbReference type="ARBA" id="ARBA00033659"/>
    </source>
</evidence>
<evidence type="ECO:0000256" key="4">
    <source>
        <dbReference type="ARBA" id="ARBA00022490"/>
    </source>
</evidence>
<evidence type="ECO:0000256" key="2">
    <source>
        <dbReference type="ARBA" id="ARBA00005765"/>
    </source>
</evidence>
<dbReference type="EC" id="5.3.1.5" evidence="3"/>
<dbReference type="InterPro" id="IPR013022">
    <property type="entry name" value="Xyl_isomerase-like_TIM-brl"/>
</dbReference>
<organism evidence="11">
    <name type="scientific">freshwater metagenome</name>
    <dbReference type="NCBI Taxonomy" id="449393"/>
    <lineage>
        <taxon>unclassified sequences</taxon>
        <taxon>metagenomes</taxon>
        <taxon>ecological metagenomes</taxon>
    </lineage>
</organism>
<dbReference type="NCBIfam" id="TIGR02631">
    <property type="entry name" value="xylA_Arthro"/>
    <property type="match status" value="1"/>
</dbReference>
<evidence type="ECO:0000313" key="11">
    <source>
        <dbReference type="EMBL" id="CAB5239871.1"/>
    </source>
</evidence>
<evidence type="ECO:0000256" key="8">
    <source>
        <dbReference type="ARBA" id="ARBA00023277"/>
    </source>
</evidence>
<feature type="domain" description="Xylose isomerase-like TIM barrel" evidence="10">
    <location>
        <begin position="41"/>
        <end position="305"/>
    </location>
</feature>
<evidence type="ECO:0000256" key="1">
    <source>
        <dbReference type="ARBA" id="ARBA00004496"/>
    </source>
</evidence>